<feature type="region of interest" description="Disordered" evidence="1">
    <location>
        <begin position="1"/>
        <end position="23"/>
    </location>
</feature>
<keyword evidence="3" id="KW-1185">Reference proteome</keyword>
<sequence>MSGSQIHEDPSSLNATLSGQSSHRSTFLAVFNSRARRAFNFRHLSSLSPSQLRHRRLSASSGMFGTALLVPCRVAFPSEMMIAICGAYNYDSEVREIREYVGIHMVLAENPRTTAR</sequence>
<name>A0AAD2HT60_9AGAR</name>
<dbReference type="AlphaFoldDB" id="A0AAD2HT60"/>
<feature type="non-terminal residue" evidence="2">
    <location>
        <position position="116"/>
    </location>
</feature>
<organism evidence="2 3">
    <name type="scientific">Mycena citricolor</name>
    <dbReference type="NCBI Taxonomy" id="2018698"/>
    <lineage>
        <taxon>Eukaryota</taxon>
        <taxon>Fungi</taxon>
        <taxon>Dikarya</taxon>
        <taxon>Basidiomycota</taxon>
        <taxon>Agaricomycotina</taxon>
        <taxon>Agaricomycetes</taxon>
        <taxon>Agaricomycetidae</taxon>
        <taxon>Agaricales</taxon>
        <taxon>Marasmiineae</taxon>
        <taxon>Mycenaceae</taxon>
        <taxon>Mycena</taxon>
    </lineage>
</organism>
<dbReference type="Proteomes" id="UP001295794">
    <property type="component" value="Unassembled WGS sequence"/>
</dbReference>
<evidence type="ECO:0000313" key="3">
    <source>
        <dbReference type="Proteomes" id="UP001295794"/>
    </source>
</evidence>
<comment type="caution">
    <text evidence="2">The sequence shown here is derived from an EMBL/GenBank/DDBJ whole genome shotgun (WGS) entry which is preliminary data.</text>
</comment>
<protein>
    <submittedName>
        <fullName evidence="2">Uncharacterized protein</fullName>
    </submittedName>
</protein>
<gene>
    <name evidence="2" type="ORF">MYCIT1_LOCUS32917</name>
</gene>
<proteinExistence type="predicted"/>
<feature type="compositionally biased region" description="Polar residues" evidence="1">
    <location>
        <begin position="11"/>
        <end position="23"/>
    </location>
</feature>
<feature type="compositionally biased region" description="Basic and acidic residues" evidence="1">
    <location>
        <begin position="1"/>
        <end position="10"/>
    </location>
</feature>
<evidence type="ECO:0000256" key="1">
    <source>
        <dbReference type="SAM" id="MobiDB-lite"/>
    </source>
</evidence>
<evidence type="ECO:0000313" key="2">
    <source>
        <dbReference type="EMBL" id="CAK5281698.1"/>
    </source>
</evidence>
<reference evidence="2" key="1">
    <citation type="submission" date="2023-11" db="EMBL/GenBank/DDBJ databases">
        <authorList>
            <person name="De Vega J J."/>
            <person name="De Vega J J."/>
        </authorList>
    </citation>
    <scope>NUCLEOTIDE SEQUENCE</scope>
</reference>
<accession>A0AAD2HT60</accession>
<dbReference type="EMBL" id="CAVNYO010000444">
    <property type="protein sequence ID" value="CAK5281698.1"/>
    <property type="molecule type" value="Genomic_DNA"/>
</dbReference>